<dbReference type="PANTHER" id="PTHR46836:SF8">
    <property type="entry name" value="AFADIN"/>
    <property type="match status" value="1"/>
</dbReference>
<evidence type="ECO:0000259" key="2">
    <source>
        <dbReference type="Pfam" id="PF12552"/>
    </source>
</evidence>
<feature type="compositionally biased region" description="Polar residues" evidence="1">
    <location>
        <begin position="1"/>
        <end position="18"/>
    </location>
</feature>
<dbReference type="Pfam" id="PF14309">
    <property type="entry name" value="DUF4378"/>
    <property type="match status" value="1"/>
</dbReference>
<protein>
    <submittedName>
        <fullName evidence="6">Uncharacterized protein LOC113870761</fullName>
    </submittedName>
</protein>
<feature type="region of interest" description="Disordered" evidence="1">
    <location>
        <begin position="104"/>
        <end position="153"/>
    </location>
</feature>
<evidence type="ECO:0000259" key="3">
    <source>
        <dbReference type="Pfam" id="PF14309"/>
    </source>
</evidence>
<dbReference type="AlphaFoldDB" id="A0A8B8M2U7"/>
<feature type="region of interest" description="Disordered" evidence="1">
    <location>
        <begin position="425"/>
        <end position="489"/>
    </location>
</feature>
<dbReference type="GeneID" id="113870761"/>
<keyword evidence="5" id="KW-1185">Reference proteome</keyword>
<dbReference type="PANTHER" id="PTHR46836">
    <property type="entry name" value="AFADIN"/>
    <property type="match status" value="1"/>
</dbReference>
<reference evidence="5" key="1">
    <citation type="journal article" date="2019" name="Toxins">
        <title>Detection of Abrin-Like and Prepropulchellin-Like Toxin Genes and Transcripts Using Whole Genome Sequencing and Full-Length Transcript Sequencing of Abrus precatorius.</title>
        <authorList>
            <person name="Hovde B.T."/>
            <person name="Daligault H.E."/>
            <person name="Hanschen E.R."/>
            <person name="Kunde Y.A."/>
            <person name="Johnson M.B."/>
            <person name="Starkenburg S.R."/>
            <person name="Johnson S.L."/>
        </authorList>
    </citation>
    <scope>NUCLEOTIDE SEQUENCE [LARGE SCALE GENOMIC DNA]</scope>
</reference>
<feature type="domain" description="DUF4378" evidence="3">
    <location>
        <begin position="805"/>
        <end position="950"/>
    </location>
</feature>
<dbReference type="InterPro" id="IPR032795">
    <property type="entry name" value="DUF3741-assoc"/>
</dbReference>
<evidence type="ECO:0000256" key="1">
    <source>
        <dbReference type="SAM" id="MobiDB-lite"/>
    </source>
</evidence>
<evidence type="ECO:0000313" key="5">
    <source>
        <dbReference type="Proteomes" id="UP000694853"/>
    </source>
</evidence>
<dbReference type="Proteomes" id="UP000694853">
    <property type="component" value="Unplaced"/>
</dbReference>
<evidence type="ECO:0000259" key="4">
    <source>
        <dbReference type="Pfam" id="PF14383"/>
    </source>
</evidence>
<evidence type="ECO:0000313" key="6">
    <source>
        <dbReference type="RefSeq" id="XP_027363011.1"/>
    </source>
</evidence>
<feature type="compositionally biased region" description="Basic residues" evidence="1">
    <location>
        <begin position="614"/>
        <end position="624"/>
    </location>
</feature>
<reference evidence="6" key="2">
    <citation type="submission" date="2025-08" db="UniProtKB">
        <authorList>
            <consortium name="RefSeq"/>
        </authorList>
    </citation>
    <scope>IDENTIFICATION</scope>
    <source>
        <tissue evidence="6">Young leaves</tissue>
    </source>
</reference>
<feature type="domain" description="DUF3741" evidence="2">
    <location>
        <begin position="189"/>
        <end position="233"/>
    </location>
</feature>
<feature type="compositionally biased region" description="Gly residues" evidence="1">
    <location>
        <begin position="41"/>
        <end position="50"/>
    </location>
</feature>
<name>A0A8B8M2U7_ABRPR</name>
<feature type="compositionally biased region" description="Polar residues" evidence="1">
    <location>
        <begin position="441"/>
        <end position="456"/>
    </location>
</feature>
<gene>
    <name evidence="6" type="primary">LOC113870761</name>
</gene>
<feature type="domain" description="DUF3741" evidence="4">
    <location>
        <begin position="86"/>
        <end position="107"/>
    </location>
</feature>
<dbReference type="RefSeq" id="XP_027363011.1">
    <property type="nucleotide sequence ID" value="XM_027507210.1"/>
</dbReference>
<feature type="region of interest" description="Disordered" evidence="1">
    <location>
        <begin position="1"/>
        <end position="50"/>
    </location>
</feature>
<dbReference type="OrthoDB" id="1925259at2759"/>
<dbReference type="InterPro" id="IPR022212">
    <property type="entry name" value="DUF3741"/>
</dbReference>
<sequence>MEKSRNTNFNVAASNQSQPPLPQGNKQVHRQRQHPNLSPGSGSGSCGGGVADKDSFSFKFGWRSSKPLCGTPIKKLLADEMSPKTESKRRSPGVIARLMGLDGLPFQQPTNKQQKGFSENHLQKTTQLDKTLSRGAPYDGRSSRRSPKDQQEFKDVFEVSEISKVESSRYASQACADLKTTEAEMSFIEQKFMDAKRLATYQDLQSSKDFRDTLEVLDSNKDLLLKYFKRPDSLFKKHLNDLQASPLQSHISHVEAMNIEKCEHDFNQRSDREKTQMNYNRSHHRHHNGYPCRFEKRHVMHSLPKSSKLQLKGRYEQDAVPTKIVVLKPNLGKVQNGTSIVSSPCSSHNFLSGHVNDPEFSDVRFRDTELYKATNLPESARCLRLDSFESREIAKEITRQMRNSLNNGCVMFSSSRFRGYTGYDSSCTVSGDESPEESEKTTATLGNSFDLNNQGRRPSHSSESSVSKEAKKRLSERWKMTHKSQEVEGISRSNTLAEMLAIPDKEMKTENIDSMASGHGFHDKFSPNGEPAGFVEPLGISSRDGWKDGCIGSLSRSKSLPTSSTAFGSPQTYSHTEALSDYRFMVPKEAHKRERKRATKNFDHRHSVNTRSTRSCHKKSRSLHSSKLEDNEFSSGLNTIQNKVKITLEDSPKLEDLAGEPHAETLRDASSVIDDVVDGAHENLVGSSEPSHKDIAAVSSGGGSVLYEPPVPGHESSCSKDADQPSPVSVLEPSFTDDLSSCSECFESLSADLQGLRMQLQLLKLESEECIDRPVLISCDEDGGEASAGMLEDDRLLKTEDSWESSYIIDVLSESGIDGAQPDSSWHSLECPVSLSVFHELEKRYCDWTICSRSERRLLFDRINSGIVEIHEQSTCAQPWVGPTTINITGFKLIKNGLRDCLYRMLGSQCKVKDDALGKLLVMGPQWLDLKDDIDVIGSEVERLILDDLVAVIVGTEKFCTLERMCSLM</sequence>
<feature type="region of interest" description="Disordered" evidence="1">
    <location>
        <begin position="710"/>
        <end position="729"/>
    </location>
</feature>
<dbReference type="Pfam" id="PF12552">
    <property type="entry name" value="DUF3741"/>
    <property type="match status" value="1"/>
</dbReference>
<dbReference type="Pfam" id="PF14383">
    <property type="entry name" value="VARLMGL"/>
    <property type="match status" value="1"/>
</dbReference>
<feature type="compositionally biased region" description="Polar residues" evidence="1">
    <location>
        <begin position="107"/>
        <end position="117"/>
    </location>
</feature>
<feature type="compositionally biased region" description="Basic and acidic residues" evidence="1">
    <location>
        <begin position="466"/>
        <end position="486"/>
    </location>
</feature>
<dbReference type="KEGG" id="aprc:113870761"/>
<accession>A0A8B8M2U7</accession>
<dbReference type="InterPro" id="IPR025486">
    <property type="entry name" value="DUF4378"/>
</dbReference>
<feature type="region of interest" description="Disordered" evidence="1">
    <location>
        <begin position="592"/>
        <end position="630"/>
    </location>
</feature>
<organism evidence="5 6">
    <name type="scientific">Abrus precatorius</name>
    <name type="common">Indian licorice</name>
    <name type="synonym">Glycine abrus</name>
    <dbReference type="NCBI Taxonomy" id="3816"/>
    <lineage>
        <taxon>Eukaryota</taxon>
        <taxon>Viridiplantae</taxon>
        <taxon>Streptophyta</taxon>
        <taxon>Embryophyta</taxon>
        <taxon>Tracheophyta</taxon>
        <taxon>Spermatophyta</taxon>
        <taxon>Magnoliopsida</taxon>
        <taxon>eudicotyledons</taxon>
        <taxon>Gunneridae</taxon>
        <taxon>Pentapetalae</taxon>
        <taxon>rosids</taxon>
        <taxon>fabids</taxon>
        <taxon>Fabales</taxon>
        <taxon>Fabaceae</taxon>
        <taxon>Papilionoideae</taxon>
        <taxon>50 kb inversion clade</taxon>
        <taxon>NPAAA clade</taxon>
        <taxon>indigoferoid/millettioid clade</taxon>
        <taxon>Abreae</taxon>
        <taxon>Abrus</taxon>
    </lineage>
</organism>
<proteinExistence type="predicted"/>